<evidence type="ECO:0000259" key="2">
    <source>
        <dbReference type="PROSITE" id="PS50975"/>
    </source>
</evidence>
<reference evidence="3" key="1">
    <citation type="submission" date="2021-01" db="EMBL/GenBank/DDBJ databases">
        <title>Whole genome shotgun sequence of Actinoplanes ferrugineus NBRC 15555.</title>
        <authorList>
            <person name="Komaki H."/>
            <person name="Tamura T."/>
        </authorList>
    </citation>
    <scope>NUCLEOTIDE SEQUENCE</scope>
    <source>
        <strain evidence="3">NBRC 15555</strain>
    </source>
</reference>
<dbReference type="InterPro" id="IPR013815">
    <property type="entry name" value="ATP_grasp_subdomain_1"/>
</dbReference>
<dbReference type="Gene3D" id="3.30.470.20">
    <property type="entry name" value="ATP-grasp fold, B domain"/>
    <property type="match status" value="1"/>
</dbReference>
<accession>A0A919J903</accession>
<proteinExistence type="predicted"/>
<evidence type="ECO:0000313" key="4">
    <source>
        <dbReference type="Proteomes" id="UP000598174"/>
    </source>
</evidence>
<dbReference type="InterPro" id="IPR011761">
    <property type="entry name" value="ATP-grasp"/>
</dbReference>
<sequence length="395" mass="43600">MRPGAVVLGGDYQGLGIVRSLGRQGVPVVVVDDERSVAAASRWTTRSVRVRSLRGDEDVLAALSGLSALSGLAGLSGLGGPDGWVVFPTRDENVAALSRHRSALRSAGWRIPAPQWDCVRVAWDKRETYRLARKLGVPSPRTWFPLDEDDLDEVDLSAPVIVKPAIKENFFYATRAKAWRADTRPALRRHFARAASIVPPGEILVQEMIPGDGQYSYCAFVRDGAVVADMTVRRTRQHPSDFGRASTFVQTVALPGLTAPSLVFLREIGYYGLVEVEYKRDPRDGEFKLLDVNARTWGYHTLGRAAGVDFPWLLFRDQLGEPVAPASGRAGVSWIRVATDLPNAALDIRARRMRPGDYLRTLRGIDTEAVFSWRDPLPGLYEVALLPYLAVKRGL</sequence>
<dbReference type="GO" id="GO:0046872">
    <property type="term" value="F:metal ion binding"/>
    <property type="evidence" value="ECO:0007669"/>
    <property type="project" value="InterPro"/>
</dbReference>
<protein>
    <recommendedName>
        <fullName evidence="2">ATP-grasp domain-containing protein</fullName>
    </recommendedName>
</protein>
<evidence type="ECO:0000256" key="1">
    <source>
        <dbReference type="PROSITE-ProRule" id="PRU00409"/>
    </source>
</evidence>
<gene>
    <name evidence="3" type="ORF">Afe05nite_78200</name>
</gene>
<dbReference type="SUPFAM" id="SSF56059">
    <property type="entry name" value="Glutathione synthetase ATP-binding domain-like"/>
    <property type="match status" value="1"/>
</dbReference>
<comment type="caution">
    <text evidence="3">The sequence shown here is derived from an EMBL/GenBank/DDBJ whole genome shotgun (WGS) entry which is preliminary data.</text>
</comment>
<name>A0A919J903_9ACTN</name>
<feature type="domain" description="ATP-grasp" evidence="2">
    <location>
        <begin position="129"/>
        <end position="319"/>
    </location>
</feature>
<dbReference type="EMBL" id="BOMM01000075">
    <property type="protein sequence ID" value="GIE15980.1"/>
    <property type="molecule type" value="Genomic_DNA"/>
</dbReference>
<keyword evidence="4" id="KW-1185">Reference proteome</keyword>
<evidence type="ECO:0000313" key="3">
    <source>
        <dbReference type="EMBL" id="GIE15980.1"/>
    </source>
</evidence>
<dbReference type="Proteomes" id="UP000598174">
    <property type="component" value="Unassembled WGS sequence"/>
</dbReference>
<dbReference type="PROSITE" id="PS50975">
    <property type="entry name" value="ATP_GRASP"/>
    <property type="match status" value="1"/>
</dbReference>
<keyword evidence="1" id="KW-0547">Nucleotide-binding</keyword>
<dbReference type="GO" id="GO:0005524">
    <property type="term" value="F:ATP binding"/>
    <property type="evidence" value="ECO:0007669"/>
    <property type="project" value="UniProtKB-UniRule"/>
</dbReference>
<keyword evidence="1" id="KW-0067">ATP-binding</keyword>
<dbReference type="AlphaFoldDB" id="A0A919J903"/>
<organism evidence="3 4">
    <name type="scientific">Paractinoplanes ferrugineus</name>
    <dbReference type="NCBI Taxonomy" id="113564"/>
    <lineage>
        <taxon>Bacteria</taxon>
        <taxon>Bacillati</taxon>
        <taxon>Actinomycetota</taxon>
        <taxon>Actinomycetes</taxon>
        <taxon>Micromonosporales</taxon>
        <taxon>Micromonosporaceae</taxon>
        <taxon>Paractinoplanes</taxon>
    </lineage>
</organism>
<dbReference type="Gene3D" id="3.30.1490.20">
    <property type="entry name" value="ATP-grasp fold, A domain"/>
    <property type="match status" value="1"/>
</dbReference>